<dbReference type="Gene3D" id="1.10.540.10">
    <property type="entry name" value="Acyl-CoA dehydrogenase/oxidase, N-terminal domain"/>
    <property type="match status" value="1"/>
</dbReference>
<feature type="domain" description="Acyl-CoA dehydrogenase/oxidase N-terminal" evidence="8">
    <location>
        <begin position="57"/>
        <end position="172"/>
    </location>
</feature>
<organism evidence="9 10">
    <name type="scientific">Candidatus Spechtbacteria bacterium RIFCSPLOWO2_12_FULL_38_22</name>
    <dbReference type="NCBI Taxonomy" id="1802165"/>
    <lineage>
        <taxon>Bacteria</taxon>
        <taxon>Candidatus Spechtiibacteriota</taxon>
    </lineage>
</organism>
<comment type="caution">
    <text evidence="9">The sequence shown here is derived from an EMBL/GenBank/DDBJ whole genome shotgun (WGS) entry which is preliminary data.</text>
</comment>
<dbReference type="PANTHER" id="PTHR43884:SF12">
    <property type="entry name" value="ISOVALERYL-COA DEHYDROGENASE, MITOCHONDRIAL-RELATED"/>
    <property type="match status" value="1"/>
</dbReference>
<dbReference type="Pfam" id="PF02770">
    <property type="entry name" value="Acyl-CoA_dh_M"/>
    <property type="match status" value="1"/>
</dbReference>
<sequence>MASFLLIWGLFYLCGGLKLKFFYATLGAEPSNNSKGAKMTQDVVLTADKLFTTREGENEMDEVFDDFCERDLKPLASRALQHHELSEEVFDESVRVFQKLGTHAFAIPQKYGGEQITARMLTSFTRKVCRVPGAADLGLSVGAGNSLFNAPLFNFGSEDLKAQLAPELLAGKDGCFAQTEGEAGSHVAGIRAKAVLGQDGIWRITGTKRFITGGWKANYALVLAISDPQMHEANEDTGMTVFIVDCDEERARGALDTSKNEHKLGLTHSPTTEMIFTETPAFAILGPLHDGYRKVNLTTLCDSRATVIAGQAVGIGESAYDEALRYAKERKAFGQSIYEKHAIRDGLLLDMEARNRIMWALTLQSSTMKDEFPSGDSRPYDAQASLAKLVCGEYVRKVATQGLQVFGGNGYILDYAIGRILNDSYITAIYEGTSQVQSMLVARGFLKAIQSGVLTAEPHDVVRIWPFAVYNFRDMNAWDDVAYRAGVYERRMRFFNTLQQIIFKYPIENPRNLPAPYFAATEAFGSLEGATIILAGRRYGAKEFSDVSDEVVRRAFAIADGEFEQLESTYLR</sequence>
<dbReference type="Gene3D" id="2.40.110.10">
    <property type="entry name" value="Butyryl-CoA Dehydrogenase, subunit A, domain 2"/>
    <property type="match status" value="1"/>
</dbReference>
<feature type="domain" description="Acyl-CoA oxidase/dehydrogenase middle" evidence="7">
    <location>
        <begin position="175"/>
        <end position="277"/>
    </location>
</feature>
<evidence type="ECO:0000256" key="2">
    <source>
        <dbReference type="ARBA" id="ARBA00009347"/>
    </source>
</evidence>
<proteinExistence type="inferred from homology"/>
<accession>A0A1G2HGX3</accession>
<dbReference type="GO" id="GO:0003995">
    <property type="term" value="F:acyl-CoA dehydrogenase activity"/>
    <property type="evidence" value="ECO:0007669"/>
    <property type="project" value="InterPro"/>
</dbReference>
<dbReference type="InterPro" id="IPR009100">
    <property type="entry name" value="AcylCoA_DH/oxidase_NM_dom_sf"/>
</dbReference>
<name>A0A1G2HGX3_9BACT</name>
<evidence type="ECO:0000256" key="4">
    <source>
        <dbReference type="ARBA" id="ARBA00022827"/>
    </source>
</evidence>
<dbReference type="Proteomes" id="UP000176770">
    <property type="component" value="Unassembled WGS sequence"/>
</dbReference>
<dbReference type="Pfam" id="PF02771">
    <property type="entry name" value="Acyl-CoA_dh_N"/>
    <property type="match status" value="1"/>
</dbReference>
<dbReference type="SUPFAM" id="SSF47203">
    <property type="entry name" value="Acyl-CoA dehydrogenase C-terminal domain-like"/>
    <property type="match status" value="1"/>
</dbReference>
<dbReference type="GO" id="GO:0050660">
    <property type="term" value="F:flavin adenine dinucleotide binding"/>
    <property type="evidence" value="ECO:0007669"/>
    <property type="project" value="InterPro"/>
</dbReference>
<evidence type="ECO:0008006" key="11">
    <source>
        <dbReference type="Google" id="ProtNLM"/>
    </source>
</evidence>
<keyword evidence="3 5" id="KW-0285">Flavoprotein</keyword>
<dbReference type="AlphaFoldDB" id="A0A1G2HGX3"/>
<gene>
    <name evidence="9" type="ORF">A3F94_01465</name>
</gene>
<dbReference type="Pfam" id="PF00441">
    <property type="entry name" value="Acyl-CoA_dh_1"/>
    <property type="match status" value="1"/>
</dbReference>
<dbReference type="Gene3D" id="1.20.140.10">
    <property type="entry name" value="Butyryl-CoA Dehydrogenase, subunit A, domain 3"/>
    <property type="match status" value="1"/>
</dbReference>
<dbReference type="PANTHER" id="PTHR43884">
    <property type="entry name" value="ACYL-COA DEHYDROGENASE"/>
    <property type="match status" value="1"/>
</dbReference>
<keyword evidence="4 5" id="KW-0274">FAD</keyword>
<evidence type="ECO:0000256" key="5">
    <source>
        <dbReference type="RuleBase" id="RU362125"/>
    </source>
</evidence>
<feature type="domain" description="Acyl-CoA dehydrogenase/oxidase C-terminal" evidence="6">
    <location>
        <begin position="298"/>
        <end position="444"/>
    </location>
</feature>
<dbReference type="STRING" id="1802165.A3F94_01465"/>
<dbReference type="InterPro" id="IPR006091">
    <property type="entry name" value="Acyl-CoA_Oxase/DH_mid-dom"/>
</dbReference>
<reference evidence="9 10" key="1">
    <citation type="journal article" date="2016" name="Nat. Commun.">
        <title>Thousands of microbial genomes shed light on interconnected biogeochemical processes in an aquifer system.</title>
        <authorList>
            <person name="Anantharaman K."/>
            <person name="Brown C.T."/>
            <person name="Hug L.A."/>
            <person name="Sharon I."/>
            <person name="Castelle C.J."/>
            <person name="Probst A.J."/>
            <person name="Thomas B.C."/>
            <person name="Singh A."/>
            <person name="Wilkins M.J."/>
            <person name="Karaoz U."/>
            <person name="Brodie E.L."/>
            <person name="Williams K.H."/>
            <person name="Hubbard S.S."/>
            <person name="Banfield J.F."/>
        </authorList>
    </citation>
    <scope>NUCLEOTIDE SEQUENCE [LARGE SCALE GENOMIC DNA]</scope>
</reference>
<dbReference type="EMBL" id="MHOK01000022">
    <property type="protein sequence ID" value="OGZ61501.1"/>
    <property type="molecule type" value="Genomic_DNA"/>
</dbReference>
<evidence type="ECO:0000256" key="3">
    <source>
        <dbReference type="ARBA" id="ARBA00022630"/>
    </source>
</evidence>
<dbReference type="InterPro" id="IPR046373">
    <property type="entry name" value="Acyl-CoA_Oxase/DH_mid-dom_sf"/>
</dbReference>
<evidence type="ECO:0000256" key="1">
    <source>
        <dbReference type="ARBA" id="ARBA00001974"/>
    </source>
</evidence>
<evidence type="ECO:0000313" key="10">
    <source>
        <dbReference type="Proteomes" id="UP000176770"/>
    </source>
</evidence>
<protein>
    <recommendedName>
        <fullName evidence="11">Acyl-CoA dehydrogenase</fullName>
    </recommendedName>
</protein>
<dbReference type="PROSITE" id="PS00073">
    <property type="entry name" value="ACYL_COA_DH_2"/>
    <property type="match status" value="1"/>
</dbReference>
<evidence type="ECO:0000259" key="7">
    <source>
        <dbReference type="Pfam" id="PF02770"/>
    </source>
</evidence>
<dbReference type="InterPro" id="IPR006089">
    <property type="entry name" value="Acyl-CoA_DH_CS"/>
</dbReference>
<evidence type="ECO:0000259" key="6">
    <source>
        <dbReference type="Pfam" id="PF00441"/>
    </source>
</evidence>
<dbReference type="InterPro" id="IPR037069">
    <property type="entry name" value="AcylCoA_DH/ox_N_sf"/>
</dbReference>
<comment type="cofactor">
    <cofactor evidence="1 5">
        <name>FAD</name>
        <dbReference type="ChEBI" id="CHEBI:57692"/>
    </cofactor>
</comment>
<dbReference type="SUPFAM" id="SSF56645">
    <property type="entry name" value="Acyl-CoA dehydrogenase NM domain-like"/>
    <property type="match status" value="1"/>
</dbReference>
<evidence type="ECO:0000313" key="9">
    <source>
        <dbReference type="EMBL" id="OGZ61501.1"/>
    </source>
</evidence>
<evidence type="ECO:0000259" key="8">
    <source>
        <dbReference type="Pfam" id="PF02771"/>
    </source>
</evidence>
<keyword evidence="5" id="KW-0560">Oxidoreductase</keyword>
<comment type="similarity">
    <text evidence="2 5">Belongs to the acyl-CoA dehydrogenase family.</text>
</comment>
<dbReference type="InterPro" id="IPR009075">
    <property type="entry name" value="AcylCo_DH/oxidase_C"/>
</dbReference>
<dbReference type="InterPro" id="IPR013786">
    <property type="entry name" value="AcylCoA_DH/ox_N"/>
</dbReference>
<dbReference type="InterPro" id="IPR036250">
    <property type="entry name" value="AcylCo_DH-like_C"/>
</dbReference>